<dbReference type="Pfam" id="PF03453">
    <property type="entry name" value="MoeA_N"/>
    <property type="match status" value="1"/>
</dbReference>
<dbReference type="PANTHER" id="PTHR10192">
    <property type="entry name" value="MOLYBDOPTERIN BIOSYNTHESIS PROTEIN"/>
    <property type="match status" value="1"/>
</dbReference>
<dbReference type="InterPro" id="IPR005110">
    <property type="entry name" value="MoeA_linker/N"/>
</dbReference>
<dbReference type="CDD" id="cd00887">
    <property type="entry name" value="MoeA"/>
    <property type="match status" value="1"/>
</dbReference>
<evidence type="ECO:0000256" key="8">
    <source>
        <dbReference type="SAM" id="MobiDB-lite"/>
    </source>
</evidence>
<dbReference type="InterPro" id="IPR001453">
    <property type="entry name" value="MoaB/Mog_dom"/>
</dbReference>
<dbReference type="RefSeq" id="WP_295689012.1">
    <property type="nucleotide sequence ID" value="NZ_BAABGL010000004.1"/>
</dbReference>
<name>A0ABP8JAD7_9MICO</name>
<accession>A0ABP8JAD7</accession>
<protein>
    <recommendedName>
        <fullName evidence="7">Molybdopterin molybdenumtransferase</fullName>
        <ecNumber evidence="7">2.10.1.1</ecNumber>
    </recommendedName>
</protein>
<dbReference type="Proteomes" id="UP001500642">
    <property type="component" value="Unassembled WGS sequence"/>
</dbReference>
<dbReference type="Gene3D" id="3.90.105.10">
    <property type="entry name" value="Molybdopterin biosynthesis moea protein, domain 2"/>
    <property type="match status" value="1"/>
</dbReference>
<dbReference type="Pfam" id="PF03454">
    <property type="entry name" value="MoeA_C"/>
    <property type="match status" value="1"/>
</dbReference>
<comment type="pathway">
    <text evidence="2 7">Cofactor biosynthesis; molybdopterin biosynthesis.</text>
</comment>
<dbReference type="SMART" id="SM00852">
    <property type="entry name" value="MoCF_biosynth"/>
    <property type="match status" value="1"/>
</dbReference>
<sequence>MQQTPPESAHDPNDAWDSPRGLTAHREAVRTALAARTPRTETVPLTAALHRSLARDAVAGIALPPFDNSQMDGFAAASADTPGRLPAAATIAAGLVPAPLAPGTAAPIMTGAPVPAGADTVVPVEDTRDGCFDVAEVVLPASAPGRFVRPAGSDVAVGDTVLTAGTRLGPAALGLLAALGRTDVTVRARPRVLVCTGGDEVVLPGQPLPEGRIYDANTALLHAVLTGCGAEVCATRLVADSPDVFAGSLHADIAAHDPDLVVTSGGISAGRFEVVRSALAAEPAVRFGSVAMQPGGPQGLGVLRGGIPIVCLPGNPVSTWVSAVLLLGPALAEVWGTTGPTARQARLETTVTPLAAKTQIRRGTRVPAAPDRVDVLPGTSSHLLAEAARAEVLVLVPPGPEPLPAGTAVQVVDL</sequence>
<evidence type="ECO:0000256" key="7">
    <source>
        <dbReference type="RuleBase" id="RU365090"/>
    </source>
</evidence>
<evidence type="ECO:0000259" key="9">
    <source>
        <dbReference type="SMART" id="SM00852"/>
    </source>
</evidence>
<organism evidence="10 11">
    <name type="scientific">Brevibacterium pityocampae</name>
    <dbReference type="NCBI Taxonomy" id="506594"/>
    <lineage>
        <taxon>Bacteria</taxon>
        <taxon>Bacillati</taxon>
        <taxon>Actinomycetota</taxon>
        <taxon>Actinomycetes</taxon>
        <taxon>Micrococcales</taxon>
        <taxon>Brevibacteriaceae</taxon>
        <taxon>Brevibacterium</taxon>
    </lineage>
</organism>
<dbReference type="Gene3D" id="2.170.190.11">
    <property type="entry name" value="Molybdopterin biosynthesis moea protein, domain 3"/>
    <property type="match status" value="1"/>
</dbReference>
<comment type="cofactor">
    <cofactor evidence="7">
        <name>Mg(2+)</name>
        <dbReference type="ChEBI" id="CHEBI:18420"/>
    </cofactor>
</comment>
<reference evidence="11" key="1">
    <citation type="journal article" date="2019" name="Int. J. Syst. Evol. Microbiol.">
        <title>The Global Catalogue of Microorganisms (GCM) 10K type strain sequencing project: providing services to taxonomists for standard genome sequencing and annotation.</title>
        <authorList>
            <consortium name="The Broad Institute Genomics Platform"/>
            <consortium name="The Broad Institute Genome Sequencing Center for Infectious Disease"/>
            <person name="Wu L."/>
            <person name="Ma J."/>
        </authorList>
    </citation>
    <scope>NUCLEOTIDE SEQUENCE [LARGE SCALE GENOMIC DNA]</scope>
    <source>
        <strain evidence="11">JCM 17808</strain>
    </source>
</reference>
<comment type="caution">
    <text evidence="10">The sequence shown here is derived from an EMBL/GenBank/DDBJ whole genome shotgun (WGS) entry which is preliminary data.</text>
</comment>
<dbReference type="EMBL" id="BAABGL010000004">
    <property type="protein sequence ID" value="GAA4387722.1"/>
    <property type="molecule type" value="Genomic_DNA"/>
</dbReference>
<dbReference type="Gene3D" id="2.40.340.10">
    <property type="entry name" value="MoeA, C-terminal, domain IV"/>
    <property type="match status" value="1"/>
</dbReference>
<evidence type="ECO:0000256" key="3">
    <source>
        <dbReference type="ARBA" id="ARBA00010763"/>
    </source>
</evidence>
<dbReference type="Gene3D" id="3.40.980.10">
    <property type="entry name" value="MoaB/Mog-like domain"/>
    <property type="match status" value="1"/>
</dbReference>
<keyword evidence="7" id="KW-0808">Transferase</keyword>
<dbReference type="NCBIfam" id="NF045515">
    <property type="entry name" value="Glp_gephyrin"/>
    <property type="match status" value="1"/>
</dbReference>
<gene>
    <name evidence="10" type="ORF">GCM10023167_11910</name>
</gene>
<dbReference type="SUPFAM" id="SSF63867">
    <property type="entry name" value="MoeA C-terminal domain-like"/>
    <property type="match status" value="1"/>
</dbReference>
<dbReference type="InterPro" id="IPR036425">
    <property type="entry name" value="MoaB/Mog-like_dom_sf"/>
</dbReference>
<keyword evidence="5 7" id="KW-0501">Molybdenum cofactor biosynthesis</keyword>
<evidence type="ECO:0000313" key="11">
    <source>
        <dbReference type="Proteomes" id="UP001500642"/>
    </source>
</evidence>
<dbReference type="InterPro" id="IPR036135">
    <property type="entry name" value="MoeA_linker/N_sf"/>
</dbReference>
<evidence type="ECO:0000313" key="10">
    <source>
        <dbReference type="EMBL" id="GAA4387722.1"/>
    </source>
</evidence>
<dbReference type="PANTHER" id="PTHR10192:SF5">
    <property type="entry name" value="GEPHYRIN"/>
    <property type="match status" value="1"/>
</dbReference>
<comment type="similarity">
    <text evidence="3 7">Belongs to the MoeA family.</text>
</comment>
<evidence type="ECO:0000256" key="6">
    <source>
        <dbReference type="ARBA" id="ARBA00047317"/>
    </source>
</evidence>
<dbReference type="SUPFAM" id="SSF53218">
    <property type="entry name" value="Molybdenum cofactor biosynthesis proteins"/>
    <property type="match status" value="1"/>
</dbReference>
<dbReference type="InterPro" id="IPR005111">
    <property type="entry name" value="MoeA_C_domain_IV"/>
</dbReference>
<feature type="domain" description="MoaB/Mog" evidence="9">
    <location>
        <begin position="193"/>
        <end position="333"/>
    </location>
</feature>
<keyword evidence="11" id="KW-1185">Reference proteome</keyword>
<comment type="function">
    <text evidence="1 7">Catalyzes the insertion of molybdate into adenylated molybdopterin with the concomitant release of AMP.</text>
</comment>
<evidence type="ECO:0000256" key="4">
    <source>
        <dbReference type="ARBA" id="ARBA00022505"/>
    </source>
</evidence>
<proteinExistence type="inferred from homology"/>
<comment type="catalytic activity">
    <reaction evidence="6">
        <text>adenylyl-molybdopterin + molybdate = Mo-molybdopterin + AMP + H(+)</text>
        <dbReference type="Rhea" id="RHEA:35047"/>
        <dbReference type="ChEBI" id="CHEBI:15378"/>
        <dbReference type="ChEBI" id="CHEBI:36264"/>
        <dbReference type="ChEBI" id="CHEBI:62727"/>
        <dbReference type="ChEBI" id="CHEBI:71302"/>
        <dbReference type="ChEBI" id="CHEBI:456215"/>
        <dbReference type="EC" id="2.10.1.1"/>
    </reaction>
</comment>
<evidence type="ECO:0000256" key="1">
    <source>
        <dbReference type="ARBA" id="ARBA00002901"/>
    </source>
</evidence>
<dbReference type="SUPFAM" id="SSF63882">
    <property type="entry name" value="MoeA N-terminal region -like"/>
    <property type="match status" value="1"/>
</dbReference>
<feature type="region of interest" description="Disordered" evidence="8">
    <location>
        <begin position="1"/>
        <end position="20"/>
    </location>
</feature>
<evidence type="ECO:0000256" key="2">
    <source>
        <dbReference type="ARBA" id="ARBA00005046"/>
    </source>
</evidence>
<evidence type="ECO:0000256" key="5">
    <source>
        <dbReference type="ARBA" id="ARBA00023150"/>
    </source>
</evidence>
<keyword evidence="7" id="KW-0460">Magnesium</keyword>
<dbReference type="InterPro" id="IPR038987">
    <property type="entry name" value="MoeA-like"/>
</dbReference>
<keyword evidence="7" id="KW-0479">Metal-binding</keyword>
<keyword evidence="4 7" id="KW-0500">Molybdenum</keyword>
<dbReference type="EC" id="2.10.1.1" evidence="7"/>
<dbReference type="Pfam" id="PF00994">
    <property type="entry name" value="MoCF_biosynth"/>
    <property type="match status" value="1"/>
</dbReference>
<dbReference type="InterPro" id="IPR036688">
    <property type="entry name" value="MoeA_C_domain_IV_sf"/>
</dbReference>